<accession>A0A9Q9ST17</accession>
<feature type="active site" description="O-(5'-phospho-DNA)-serine intermediate" evidence="4 5">
    <location>
        <position position="70"/>
    </location>
</feature>
<proteinExistence type="predicted"/>
<keyword evidence="3" id="KW-0233">DNA recombination</keyword>
<dbReference type="SUPFAM" id="SSF53041">
    <property type="entry name" value="Resolvase-like"/>
    <property type="match status" value="1"/>
</dbReference>
<evidence type="ECO:0000256" key="2">
    <source>
        <dbReference type="ARBA" id="ARBA00023125"/>
    </source>
</evidence>
<dbReference type="InterPro" id="IPR006118">
    <property type="entry name" value="Recombinase_CS"/>
</dbReference>
<dbReference type="GO" id="GO:0015074">
    <property type="term" value="P:DNA integration"/>
    <property type="evidence" value="ECO:0007669"/>
    <property type="project" value="UniProtKB-KW"/>
</dbReference>
<dbReference type="InterPro" id="IPR048046">
    <property type="entry name" value="Transpos_IS607"/>
</dbReference>
<feature type="domain" description="Resolvase/invertase-type recombinase catalytic" evidence="6">
    <location>
        <begin position="62"/>
        <end position="199"/>
    </location>
</feature>
<organism evidence="7">
    <name type="scientific">Moorena producens (strain JHB)</name>
    <dbReference type="NCBI Taxonomy" id="1454205"/>
    <lineage>
        <taxon>Bacteria</taxon>
        <taxon>Bacillati</taxon>
        <taxon>Cyanobacteriota</taxon>
        <taxon>Cyanophyceae</taxon>
        <taxon>Coleofasciculales</taxon>
        <taxon>Coleofasciculaceae</taxon>
        <taxon>Moorena</taxon>
    </lineage>
</organism>
<dbReference type="PANTHER" id="PTHR36172:SF1">
    <property type="entry name" value="RESOLVASE-RELATED"/>
    <property type="match status" value="1"/>
</dbReference>
<evidence type="ECO:0000256" key="5">
    <source>
        <dbReference type="PROSITE-ProRule" id="PRU10137"/>
    </source>
</evidence>
<dbReference type="EMBL" id="CP017708">
    <property type="protein sequence ID" value="WAN69092.1"/>
    <property type="molecule type" value="Genomic_DNA"/>
</dbReference>
<evidence type="ECO:0000256" key="4">
    <source>
        <dbReference type="PIRSR" id="PIRSR606118-50"/>
    </source>
</evidence>
<dbReference type="AlphaFoldDB" id="A0A9Q9ST17"/>
<dbReference type="SMART" id="SM00857">
    <property type="entry name" value="Resolvase"/>
    <property type="match status" value="1"/>
</dbReference>
<evidence type="ECO:0000256" key="1">
    <source>
        <dbReference type="ARBA" id="ARBA00022908"/>
    </source>
</evidence>
<keyword evidence="2" id="KW-0238">DNA-binding</keyword>
<dbReference type="InterPro" id="IPR009061">
    <property type="entry name" value="DNA-bd_dom_put_sf"/>
</dbReference>
<gene>
    <name evidence="7" type="ORF">BJP36_30675</name>
</gene>
<dbReference type="SUPFAM" id="SSF46955">
    <property type="entry name" value="Putative DNA-binding domain"/>
    <property type="match status" value="1"/>
</dbReference>
<dbReference type="Pfam" id="PF00239">
    <property type="entry name" value="Resolvase"/>
    <property type="match status" value="1"/>
</dbReference>
<reference evidence="7" key="1">
    <citation type="journal article" date="2017" name="Proc. Natl. Acad. Sci. U.S.A.">
        <title>Comparative genomics uncovers the prolific and distinctive metabolic potential of the cyanobacterial genus Moorea.</title>
        <authorList>
            <person name="Leao T."/>
            <person name="Castelao G."/>
            <person name="Korobeynikov A."/>
            <person name="Monroe E.A."/>
            <person name="Podell S."/>
            <person name="Glukhov E."/>
            <person name="Allen E.E."/>
            <person name="Gerwick W.H."/>
            <person name="Gerwick L."/>
        </authorList>
    </citation>
    <scope>NUCLEOTIDE SEQUENCE</scope>
    <source>
        <strain evidence="7">JHB</strain>
    </source>
</reference>
<dbReference type="Gene3D" id="1.10.1660.10">
    <property type="match status" value="1"/>
</dbReference>
<dbReference type="InterPro" id="IPR051491">
    <property type="entry name" value="Recombinase/Transposase-rel"/>
</dbReference>
<dbReference type="InterPro" id="IPR006119">
    <property type="entry name" value="Resolv_N"/>
</dbReference>
<dbReference type="InterPro" id="IPR036162">
    <property type="entry name" value="Resolvase-like_N_sf"/>
</dbReference>
<evidence type="ECO:0000256" key="3">
    <source>
        <dbReference type="ARBA" id="ARBA00023172"/>
    </source>
</evidence>
<dbReference type="NCBIfam" id="NF033518">
    <property type="entry name" value="transpos_IS607"/>
    <property type="match status" value="1"/>
</dbReference>
<reference evidence="7" key="2">
    <citation type="submission" date="2022-10" db="EMBL/GenBank/DDBJ databases">
        <authorList>
            <person name="Ngo T.-E."/>
        </authorList>
    </citation>
    <scope>NUCLEOTIDE SEQUENCE</scope>
    <source>
        <strain evidence="7">JHB</strain>
    </source>
</reference>
<dbReference type="PROSITE" id="PS51736">
    <property type="entry name" value="RECOMBINASES_3"/>
    <property type="match status" value="1"/>
</dbReference>
<dbReference type="PANTHER" id="PTHR36172">
    <property type="match status" value="1"/>
</dbReference>
<name>A0A9Q9ST17_MOOP1</name>
<dbReference type="Proteomes" id="UP000176944">
    <property type="component" value="Chromosome"/>
</dbReference>
<dbReference type="Gene3D" id="3.40.50.1390">
    <property type="entry name" value="Resolvase, N-terminal catalytic domain"/>
    <property type="match status" value="1"/>
</dbReference>
<dbReference type="GO" id="GO:0003677">
    <property type="term" value="F:DNA binding"/>
    <property type="evidence" value="ECO:0007669"/>
    <property type="project" value="UniProtKB-KW"/>
</dbReference>
<protein>
    <submittedName>
        <fullName evidence="7">IS607 family transposase</fullName>
    </submittedName>
</protein>
<dbReference type="PROSITE" id="PS00397">
    <property type="entry name" value="RECOMBINASES_1"/>
    <property type="match status" value="1"/>
</dbReference>
<dbReference type="GO" id="GO:0000150">
    <property type="term" value="F:DNA strand exchange activity"/>
    <property type="evidence" value="ECO:0007669"/>
    <property type="project" value="InterPro"/>
</dbReference>
<sequence>MVVVPLRKAVELTGLSGNTLRKYADNGTIRCEKTPGGTRLFDTESLLRFGHKKTGRGLLRQTTIGYCRVSTSKQKDDLARQITYLHSLFPEAEIIFDIGSGLNYKRKGLRAILERIVRGDQLTIVVTCRDRLTRFGFELIEYLVGLNGGKILVLDQPESCPESELTADLLSIIHVFSCRVHGLRKYGKKIQEDKSVPKP</sequence>
<evidence type="ECO:0000313" key="7">
    <source>
        <dbReference type="EMBL" id="WAN69092.1"/>
    </source>
</evidence>
<dbReference type="Gene3D" id="1.10.287.2170">
    <property type="match status" value="1"/>
</dbReference>
<evidence type="ECO:0000259" key="6">
    <source>
        <dbReference type="PROSITE" id="PS51736"/>
    </source>
</evidence>
<keyword evidence="1" id="KW-0229">DNA integration</keyword>